<dbReference type="EMBL" id="CDMZ01005770">
    <property type="protein sequence ID" value="CEM54254.1"/>
    <property type="molecule type" value="Genomic_DNA"/>
</dbReference>
<dbReference type="AlphaFoldDB" id="A0A0G4IB28"/>
<accession>A0A0G4IB28</accession>
<protein>
    <submittedName>
        <fullName evidence="2">Uncharacterized protein</fullName>
    </submittedName>
</protein>
<dbReference type="VEuPathDB" id="CryptoDB:Cvel_12632"/>
<evidence type="ECO:0000256" key="1">
    <source>
        <dbReference type="SAM" id="MobiDB-lite"/>
    </source>
</evidence>
<gene>
    <name evidence="2" type="ORF">Cvel_12632</name>
</gene>
<name>A0A0G4IB28_9ALVE</name>
<sequence length="121" mass="13155">ADAETTGATRDSPNGYDKQQRNFGKLFAKEGLKAPGRRKTIKKLPLDLDKKKLSSVFGLQLEDGEDLIFPGGKDGRYAIAVGMNKEHAEKVARRIDGMIFGGKKLQAKANVKYSGTSLSAQ</sequence>
<feature type="region of interest" description="Disordered" evidence="1">
    <location>
        <begin position="1"/>
        <end position="20"/>
    </location>
</feature>
<feature type="compositionally biased region" description="Polar residues" evidence="1">
    <location>
        <begin position="1"/>
        <end position="12"/>
    </location>
</feature>
<proteinExistence type="predicted"/>
<reference evidence="2" key="1">
    <citation type="submission" date="2014-11" db="EMBL/GenBank/DDBJ databases">
        <authorList>
            <person name="Otto D Thomas"/>
            <person name="Naeem Raeece"/>
        </authorList>
    </citation>
    <scope>NUCLEOTIDE SEQUENCE</scope>
</reference>
<organism evidence="2">
    <name type="scientific">Chromera velia CCMP2878</name>
    <dbReference type="NCBI Taxonomy" id="1169474"/>
    <lineage>
        <taxon>Eukaryota</taxon>
        <taxon>Sar</taxon>
        <taxon>Alveolata</taxon>
        <taxon>Colpodellida</taxon>
        <taxon>Chromeraceae</taxon>
        <taxon>Chromera</taxon>
    </lineage>
</organism>
<feature type="non-terminal residue" evidence="2">
    <location>
        <position position="1"/>
    </location>
</feature>
<evidence type="ECO:0000313" key="2">
    <source>
        <dbReference type="EMBL" id="CEM54254.1"/>
    </source>
</evidence>